<reference evidence="1 2" key="1">
    <citation type="submission" date="2020-01" db="EMBL/GenBank/DDBJ databases">
        <authorList>
            <person name="Peng S.Y."/>
            <person name="Li J."/>
            <person name="Wang M."/>
            <person name="Wang L."/>
            <person name="Wang C.Q."/>
            <person name="Wang J.R."/>
        </authorList>
    </citation>
    <scope>NUCLEOTIDE SEQUENCE [LARGE SCALE GENOMIC DNA]</scope>
    <source>
        <strain evidence="1 2">XCT-34</strain>
    </source>
</reference>
<accession>A0ABW9ZGD6</accession>
<dbReference type="Proteomes" id="UP000541347">
    <property type="component" value="Unassembled WGS sequence"/>
</dbReference>
<comment type="caution">
    <text evidence="1">The sequence shown here is derived from an EMBL/GenBank/DDBJ whole genome shotgun (WGS) entry which is preliminary data.</text>
</comment>
<keyword evidence="2" id="KW-1185">Reference proteome</keyword>
<name>A0ABW9ZGD6_9HYPH</name>
<evidence type="ECO:0000313" key="2">
    <source>
        <dbReference type="Proteomes" id="UP000541347"/>
    </source>
</evidence>
<dbReference type="EMBL" id="JAABLP010000002">
    <property type="protein sequence ID" value="NBN63904.1"/>
    <property type="molecule type" value="Genomic_DNA"/>
</dbReference>
<protein>
    <recommendedName>
        <fullName evidence="3">Lipoprotein</fullName>
    </recommendedName>
</protein>
<evidence type="ECO:0000313" key="1">
    <source>
        <dbReference type="EMBL" id="NBN63904.1"/>
    </source>
</evidence>
<proteinExistence type="predicted"/>
<organism evidence="1 2">
    <name type="scientific">Pannonibacter tanglangensis</name>
    <dbReference type="NCBI Taxonomy" id="2750084"/>
    <lineage>
        <taxon>Bacteria</taxon>
        <taxon>Pseudomonadati</taxon>
        <taxon>Pseudomonadota</taxon>
        <taxon>Alphaproteobacteria</taxon>
        <taxon>Hyphomicrobiales</taxon>
        <taxon>Stappiaceae</taxon>
        <taxon>Pannonibacter</taxon>
    </lineage>
</organism>
<dbReference type="RefSeq" id="WP_161675857.1">
    <property type="nucleotide sequence ID" value="NZ_JAABLP010000002.1"/>
</dbReference>
<evidence type="ECO:0008006" key="3">
    <source>
        <dbReference type="Google" id="ProtNLM"/>
    </source>
</evidence>
<gene>
    <name evidence="1" type="ORF">GWI71_09450</name>
</gene>
<dbReference type="PROSITE" id="PS51257">
    <property type="entry name" value="PROKAR_LIPOPROTEIN"/>
    <property type="match status" value="1"/>
</dbReference>
<sequence>MKLMTPASARHVCQFLLLAVVLVGCDEPQQSEDARKFGEKYRALLSRPFVFNPDECADPKDRRLYVRLRSGHAFVLENRPRAFSVGEIEAPLTPPRDPEAGEGCRENPAHLIPMFGPGLLPDREAWQAELKSLGISDPHPGAMLISDGGEDTFWRGSRNRFETNCTADKPLVQVTPELKGCVIPTDYPWEGKDDWPIYLTTKGSGYLTPKGQPLYISCVSRVHPPRQCKFGYELEPGLDIWVHSVPVTEVPIDKLIALDKALRARFSAYRVPELDFVVPRERKD</sequence>